<comment type="caution">
    <text evidence="1">The sequence shown here is derived from an EMBL/GenBank/DDBJ whole genome shotgun (WGS) entry which is preliminary data.</text>
</comment>
<evidence type="ECO:0008006" key="3">
    <source>
        <dbReference type="Google" id="ProtNLM"/>
    </source>
</evidence>
<accession>A0ABP8MTE2</accession>
<name>A0ABP8MTE2_9BACT</name>
<dbReference type="Proteomes" id="UP001501175">
    <property type="component" value="Unassembled WGS sequence"/>
</dbReference>
<evidence type="ECO:0000313" key="2">
    <source>
        <dbReference type="Proteomes" id="UP001501175"/>
    </source>
</evidence>
<organism evidence="1 2">
    <name type="scientific">Nibrella saemangeumensis</name>
    <dbReference type="NCBI Taxonomy" id="1084526"/>
    <lineage>
        <taxon>Bacteria</taxon>
        <taxon>Pseudomonadati</taxon>
        <taxon>Bacteroidota</taxon>
        <taxon>Cytophagia</taxon>
        <taxon>Cytophagales</taxon>
        <taxon>Spirosomataceae</taxon>
        <taxon>Nibrella</taxon>
    </lineage>
</organism>
<evidence type="ECO:0000313" key="1">
    <source>
        <dbReference type="EMBL" id="GAA4455780.1"/>
    </source>
</evidence>
<protein>
    <recommendedName>
        <fullName evidence="3">Lipoprotein</fullName>
    </recommendedName>
</protein>
<gene>
    <name evidence="1" type="ORF">GCM10023189_24040</name>
</gene>
<proteinExistence type="predicted"/>
<sequence length="192" mass="21417">MLSGILLLTGCEKEKLRYRFTIHDRKPLSYGFNGTGAFNGSASFRVDDLVDQLKRYDNPKIEKYTLRAVRVTLTSLSQGTGSIRLTGLYGNGTVVNPFFENLEISLDQKGSTLVNTYLKEVGVKELSQAIEASLLAPTRPPVLFQVQGTTIPQSRRVVFTMNLDLEYDLVYTRCIETNSGLIFLDDSVGFCD</sequence>
<keyword evidence="2" id="KW-1185">Reference proteome</keyword>
<dbReference type="EMBL" id="BAABHD010000027">
    <property type="protein sequence ID" value="GAA4455780.1"/>
    <property type="molecule type" value="Genomic_DNA"/>
</dbReference>
<reference evidence="2" key="1">
    <citation type="journal article" date="2019" name="Int. J. Syst. Evol. Microbiol.">
        <title>The Global Catalogue of Microorganisms (GCM) 10K type strain sequencing project: providing services to taxonomists for standard genome sequencing and annotation.</title>
        <authorList>
            <consortium name="The Broad Institute Genomics Platform"/>
            <consortium name="The Broad Institute Genome Sequencing Center for Infectious Disease"/>
            <person name="Wu L."/>
            <person name="Ma J."/>
        </authorList>
    </citation>
    <scope>NUCLEOTIDE SEQUENCE [LARGE SCALE GENOMIC DNA]</scope>
    <source>
        <strain evidence="2">JCM 17927</strain>
    </source>
</reference>